<evidence type="ECO:0000256" key="4">
    <source>
        <dbReference type="ARBA" id="ARBA00022840"/>
    </source>
</evidence>
<organism evidence="7">
    <name type="scientific">bioreactor metagenome</name>
    <dbReference type="NCBI Taxonomy" id="1076179"/>
    <lineage>
        <taxon>unclassified sequences</taxon>
        <taxon>metagenomes</taxon>
        <taxon>ecological metagenomes</taxon>
    </lineage>
</organism>
<sequence>MLDEGIDVPEANVGIIASGTGSKRAYVQRLGRILRKKEGKEALLYEIIAEETTETGTAKRRKEAVSNRKEPGKTENENSEVRKRGSHANI</sequence>
<evidence type="ECO:0000256" key="1">
    <source>
        <dbReference type="ARBA" id="ARBA00022741"/>
    </source>
</evidence>
<gene>
    <name evidence="7" type="ORF">SDC9_117661</name>
</gene>
<reference evidence="7" key="1">
    <citation type="submission" date="2019-08" db="EMBL/GenBank/DDBJ databases">
        <authorList>
            <person name="Kucharzyk K."/>
            <person name="Murdoch R.W."/>
            <person name="Higgins S."/>
            <person name="Loffler F."/>
        </authorList>
    </citation>
    <scope>NUCLEOTIDE SEQUENCE</scope>
</reference>
<dbReference type="Pfam" id="PF16203">
    <property type="entry name" value="ERCC3_RAD25_C"/>
    <property type="match status" value="1"/>
</dbReference>
<dbReference type="SUPFAM" id="SSF52540">
    <property type="entry name" value="P-loop containing nucleoside triphosphate hydrolases"/>
    <property type="match status" value="1"/>
</dbReference>
<keyword evidence="4" id="KW-0067">ATP-binding</keyword>
<evidence type="ECO:0000256" key="5">
    <source>
        <dbReference type="SAM" id="MobiDB-lite"/>
    </source>
</evidence>
<proteinExistence type="predicted"/>
<dbReference type="AlphaFoldDB" id="A0A645C5V1"/>
<dbReference type="InterPro" id="IPR050615">
    <property type="entry name" value="ATP-dep_DNA_Helicase"/>
</dbReference>
<keyword evidence="1" id="KW-0547">Nucleotide-binding</keyword>
<protein>
    <recommendedName>
        <fullName evidence="6">ERCC3/RAD25/XPB helicase C-terminal domain-containing protein</fullName>
    </recommendedName>
</protein>
<dbReference type="EMBL" id="VSSQ01023632">
    <property type="protein sequence ID" value="MPM70703.1"/>
    <property type="molecule type" value="Genomic_DNA"/>
</dbReference>
<dbReference type="PANTHER" id="PTHR11274">
    <property type="entry name" value="RAD25/XP-B DNA REPAIR HELICASE"/>
    <property type="match status" value="1"/>
</dbReference>
<dbReference type="InterPro" id="IPR032438">
    <property type="entry name" value="ERCC3_RAD25_C"/>
</dbReference>
<dbReference type="GO" id="GO:0016787">
    <property type="term" value="F:hydrolase activity"/>
    <property type="evidence" value="ECO:0007669"/>
    <property type="project" value="UniProtKB-KW"/>
</dbReference>
<accession>A0A645C5V1</accession>
<dbReference type="PANTHER" id="PTHR11274:SF0">
    <property type="entry name" value="GENERAL TRANSCRIPTION AND DNA REPAIR FACTOR IIH HELICASE SUBUNIT XPB"/>
    <property type="match status" value="1"/>
</dbReference>
<dbReference type="InterPro" id="IPR027417">
    <property type="entry name" value="P-loop_NTPase"/>
</dbReference>
<evidence type="ECO:0000256" key="3">
    <source>
        <dbReference type="ARBA" id="ARBA00022806"/>
    </source>
</evidence>
<dbReference type="GO" id="GO:0004386">
    <property type="term" value="F:helicase activity"/>
    <property type="evidence" value="ECO:0007669"/>
    <property type="project" value="UniProtKB-KW"/>
</dbReference>
<evidence type="ECO:0000256" key="2">
    <source>
        <dbReference type="ARBA" id="ARBA00022801"/>
    </source>
</evidence>
<keyword evidence="3" id="KW-0347">Helicase</keyword>
<name>A0A645C5V1_9ZZZZ</name>
<feature type="domain" description="ERCC3/RAD25/XPB helicase C-terminal" evidence="6">
    <location>
        <begin position="3"/>
        <end position="64"/>
    </location>
</feature>
<feature type="compositionally biased region" description="Basic and acidic residues" evidence="5">
    <location>
        <begin position="63"/>
        <end position="83"/>
    </location>
</feature>
<evidence type="ECO:0000259" key="6">
    <source>
        <dbReference type="Pfam" id="PF16203"/>
    </source>
</evidence>
<feature type="region of interest" description="Disordered" evidence="5">
    <location>
        <begin position="52"/>
        <end position="90"/>
    </location>
</feature>
<dbReference type="GO" id="GO:0005524">
    <property type="term" value="F:ATP binding"/>
    <property type="evidence" value="ECO:0007669"/>
    <property type="project" value="UniProtKB-KW"/>
</dbReference>
<keyword evidence="2" id="KW-0378">Hydrolase</keyword>
<dbReference type="Gene3D" id="3.40.50.300">
    <property type="entry name" value="P-loop containing nucleotide triphosphate hydrolases"/>
    <property type="match status" value="1"/>
</dbReference>
<comment type="caution">
    <text evidence="7">The sequence shown here is derived from an EMBL/GenBank/DDBJ whole genome shotgun (WGS) entry which is preliminary data.</text>
</comment>
<evidence type="ECO:0000313" key="7">
    <source>
        <dbReference type="EMBL" id="MPM70703.1"/>
    </source>
</evidence>